<evidence type="ECO:0000256" key="4">
    <source>
        <dbReference type="SAM" id="MobiDB-lite"/>
    </source>
</evidence>
<keyword evidence="3" id="KW-0804">Transcription</keyword>
<reference evidence="6" key="1">
    <citation type="submission" date="2023-06" db="EMBL/GenBank/DDBJ databases">
        <title>Gycomyces niveus sp.nov., a novel actinomycete isolated from soil in Shouguang.</title>
        <authorList>
            <person name="Yang X."/>
            <person name="Zhao J."/>
        </authorList>
    </citation>
    <scope>NUCLEOTIDE SEQUENCE</scope>
    <source>
        <strain evidence="6">NEAU C2</strain>
    </source>
</reference>
<gene>
    <name evidence="6" type="ORF">QWI33_22820</name>
</gene>
<evidence type="ECO:0000313" key="7">
    <source>
        <dbReference type="Proteomes" id="UP001171902"/>
    </source>
</evidence>
<evidence type="ECO:0000256" key="1">
    <source>
        <dbReference type="ARBA" id="ARBA00023015"/>
    </source>
</evidence>
<dbReference type="InterPro" id="IPR016032">
    <property type="entry name" value="Sig_transdc_resp-reg_C-effctor"/>
</dbReference>
<dbReference type="Pfam" id="PF00196">
    <property type="entry name" value="GerE"/>
    <property type="match status" value="1"/>
</dbReference>
<dbReference type="InterPro" id="IPR036388">
    <property type="entry name" value="WH-like_DNA-bd_sf"/>
</dbReference>
<keyword evidence="7" id="KW-1185">Reference proteome</keyword>
<dbReference type="Proteomes" id="UP001171902">
    <property type="component" value="Unassembled WGS sequence"/>
</dbReference>
<feature type="domain" description="HTH luxR-type" evidence="5">
    <location>
        <begin position="38"/>
        <end position="103"/>
    </location>
</feature>
<dbReference type="PROSITE" id="PS50043">
    <property type="entry name" value="HTH_LUXR_2"/>
    <property type="match status" value="1"/>
</dbReference>
<dbReference type="CDD" id="cd06170">
    <property type="entry name" value="LuxR_C_like"/>
    <property type="match status" value="1"/>
</dbReference>
<evidence type="ECO:0000256" key="2">
    <source>
        <dbReference type="ARBA" id="ARBA00023125"/>
    </source>
</evidence>
<dbReference type="RefSeq" id="WP_289959232.1">
    <property type="nucleotide sequence ID" value="NZ_JAUEMJ010000008.1"/>
</dbReference>
<accession>A0ABT7YVC3</accession>
<evidence type="ECO:0000256" key="3">
    <source>
        <dbReference type="ARBA" id="ARBA00023163"/>
    </source>
</evidence>
<sequence>MTLQRLAEGRAAPSDALRTEPPAPCEYRHACEAPPWAHAADVSSLTSRECEIMLALGDCLSNAKIASTLFITERTVRKHIAGIFAKLTIASRSEAAVIASHRQRALRLKSGVSDTFEILAEPESLISSSTLERRQ</sequence>
<keyword evidence="1" id="KW-0805">Transcription regulation</keyword>
<feature type="region of interest" description="Disordered" evidence="4">
    <location>
        <begin position="1"/>
        <end position="21"/>
    </location>
</feature>
<dbReference type="InterPro" id="IPR000792">
    <property type="entry name" value="Tscrpt_reg_LuxR_C"/>
</dbReference>
<name>A0ABT7YVC3_9ACTN</name>
<dbReference type="SMART" id="SM00421">
    <property type="entry name" value="HTH_LUXR"/>
    <property type="match status" value="1"/>
</dbReference>
<dbReference type="SUPFAM" id="SSF46894">
    <property type="entry name" value="C-terminal effector domain of the bipartite response regulators"/>
    <property type="match status" value="1"/>
</dbReference>
<proteinExistence type="predicted"/>
<keyword evidence="2" id="KW-0238">DNA-binding</keyword>
<dbReference type="PANTHER" id="PTHR44688:SF16">
    <property type="entry name" value="DNA-BINDING TRANSCRIPTIONAL ACTIVATOR DEVR_DOSR"/>
    <property type="match status" value="1"/>
</dbReference>
<protein>
    <submittedName>
        <fullName evidence="6">LuxR C-terminal-related transcriptional regulator</fullName>
    </submittedName>
</protein>
<comment type="caution">
    <text evidence="6">The sequence shown here is derived from an EMBL/GenBank/DDBJ whole genome shotgun (WGS) entry which is preliminary data.</text>
</comment>
<dbReference type="Gene3D" id="1.10.10.10">
    <property type="entry name" value="Winged helix-like DNA-binding domain superfamily/Winged helix DNA-binding domain"/>
    <property type="match status" value="1"/>
</dbReference>
<dbReference type="EMBL" id="JAUEMJ010000008">
    <property type="protein sequence ID" value="MDN3242573.1"/>
    <property type="molecule type" value="Genomic_DNA"/>
</dbReference>
<dbReference type="PANTHER" id="PTHR44688">
    <property type="entry name" value="DNA-BINDING TRANSCRIPTIONAL ACTIVATOR DEVR_DOSR"/>
    <property type="match status" value="1"/>
</dbReference>
<dbReference type="PRINTS" id="PR00038">
    <property type="entry name" value="HTHLUXR"/>
</dbReference>
<organism evidence="6 7">
    <name type="scientific">Glycomyces tritici</name>
    <dbReference type="NCBI Taxonomy" id="2665176"/>
    <lineage>
        <taxon>Bacteria</taxon>
        <taxon>Bacillati</taxon>
        <taxon>Actinomycetota</taxon>
        <taxon>Actinomycetes</taxon>
        <taxon>Glycomycetales</taxon>
        <taxon>Glycomycetaceae</taxon>
        <taxon>Glycomyces</taxon>
    </lineage>
</organism>
<evidence type="ECO:0000259" key="5">
    <source>
        <dbReference type="PROSITE" id="PS50043"/>
    </source>
</evidence>
<evidence type="ECO:0000313" key="6">
    <source>
        <dbReference type="EMBL" id="MDN3242573.1"/>
    </source>
</evidence>